<feature type="domain" description="Zn(2)-C6 fungal-type" evidence="6">
    <location>
        <begin position="35"/>
        <end position="64"/>
    </location>
</feature>
<dbReference type="OrthoDB" id="3431704at2759"/>
<feature type="compositionally biased region" description="Pro residues" evidence="5">
    <location>
        <begin position="1"/>
        <end position="10"/>
    </location>
</feature>
<feature type="compositionally biased region" description="Polar residues" evidence="5">
    <location>
        <begin position="171"/>
        <end position="184"/>
    </location>
</feature>
<dbReference type="PANTHER" id="PTHR31069:SF28">
    <property type="entry name" value="ZN(II)2CYS6 TRANSCRIPTION FACTOR (EUROFUNG)"/>
    <property type="match status" value="1"/>
</dbReference>
<protein>
    <recommendedName>
        <fullName evidence="6">Zn(2)-C6 fungal-type domain-containing protein</fullName>
    </recommendedName>
</protein>
<sequence length="917" mass="101516">MTGPPNPPPAGGGGKDVASAKKRRRRAPAGGAADDCFTCAKRGVKCDRKRPYCSQCLEIGNDCSGYKTQLTWGVGVASRGKLRGLSLPVAKSAPVQPAIKKSPTRSRAGSTATAAQWSEQDDPMVIKEDIDMHSEATPSAPITHYNPYEMSVSSPHHQQQQQQQQQHAQQEIASPTHTQAVPHSPWGTMQFQVSLPENDAHRFQPMSLPGSGAILPSPMDTISEVDYMSPLSHSFPRDDHPYMQNQSVMFESYHSQSPQVDPSPVSAMMIEQPPRPPTACPSLIYGTSEPSSSSLHSHSHLEDYSTHLDQKLLHNCDGLARTPDLDTYSTSVPSHAPFWASSIPEEDEEVSHSMIEHSPPPWPTHFAPQLPPVSAELIAKMPFFMDYYENTMCPSMVFIDGPNNPFRDHILQLAASSRSLQHAICALAACNLRMKRKLSLGQHGRDNIGEKRLDSVSDAMSDAPPEDQSLTEEYQHRNLAVHLLNEQLNDTDKSRHDSVLATILLLCHYRMAESGVAKFHTQFAGVKKILGMRRSSLFPPSRDSAWMEAIFTYFDAISASINNREAQLSTHFYGLPSDANILPPGAENLVGCDRELFKTIIKLGRLNLLSQHRPVQNATSPTLARRPSRAQSPLDIPLGHSYRSSRPPLPHQMSADAHMFPHHNRYTSSGFGNLLNDDDVMTTHGLPSASTAYDEHRELFWREWKDARLALQSWEFDSQRVMAGLLPGIHSGPSGAFSPGAGLQSPTMPGAHMHGMSLLNQHNNGQPNATVTPSQVRDLSSLSEAFRYAALLYTERLASPNVPSSHSNFRNLVSQVVYYATSLESGSNAEKFLLWPLFVAGSECVNELQQNIVRSKCRDIMSRSGYMNNLAALDVLESLWASDWREESKTMNLMRRGPFSWTKCIGGPDVEVEWIMF</sequence>
<dbReference type="EMBL" id="QVQW01000122">
    <property type="protein sequence ID" value="RKU40075.1"/>
    <property type="molecule type" value="Genomic_DNA"/>
</dbReference>
<dbReference type="Pfam" id="PF00172">
    <property type="entry name" value="Zn_clus"/>
    <property type="match status" value="1"/>
</dbReference>
<dbReference type="InterPro" id="IPR021858">
    <property type="entry name" value="Fun_TF"/>
</dbReference>
<gene>
    <name evidence="7" type="ORF">DL546_000058</name>
</gene>
<evidence type="ECO:0000256" key="5">
    <source>
        <dbReference type="SAM" id="MobiDB-lite"/>
    </source>
</evidence>
<dbReference type="InterPro" id="IPR050675">
    <property type="entry name" value="OAF3"/>
</dbReference>
<reference evidence="7 8" key="1">
    <citation type="submission" date="2018-08" db="EMBL/GenBank/DDBJ databases">
        <title>Draft genome of the lignicolous fungus Coniochaeta pulveracea.</title>
        <authorList>
            <person name="Borstlap C.J."/>
            <person name="De Witt R.N."/>
            <person name="Botha A."/>
            <person name="Volschenk H."/>
        </authorList>
    </citation>
    <scope>NUCLEOTIDE SEQUENCE [LARGE SCALE GENOMIC DNA]</scope>
    <source>
        <strain evidence="7 8">CAB683</strain>
    </source>
</reference>
<organism evidence="7 8">
    <name type="scientific">Coniochaeta pulveracea</name>
    <dbReference type="NCBI Taxonomy" id="177199"/>
    <lineage>
        <taxon>Eukaryota</taxon>
        <taxon>Fungi</taxon>
        <taxon>Dikarya</taxon>
        <taxon>Ascomycota</taxon>
        <taxon>Pezizomycotina</taxon>
        <taxon>Sordariomycetes</taxon>
        <taxon>Sordariomycetidae</taxon>
        <taxon>Coniochaetales</taxon>
        <taxon>Coniochaetaceae</taxon>
        <taxon>Coniochaeta</taxon>
    </lineage>
</organism>
<accession>A0A420XWP0</accession>
<feature type="region of interest" description="Disordered" evidence="5">
    <location>
        <begin position="443"/>
        <end position="466"/>
    </location>
</feature>
<keyword evidence="8" id="KW-1185">Reference proteome</keyword>
<feature type="region of interest" description="Disordered" evidence="5">
    <location>
        <begin position="96"/>
        <end position="120"/>
    </location>
</feature>
<keyword evidence="4" id="KW-0539">Nucleus</keyword>
<feature type="compositionally biased region" description="Basic and acidic residues" evidence="5">
    <location>
        <begin position="443"/>
        <end position="455"/>
    </location>
</feature>
<evidence type="ECO:0000256" key="1">
    <source>
        <dbReference type="ARBA" id="ARBA00023015"/>
    </source>
</evidence>
<proteinExistence type="predicted"/>
<dbReference type="Proteomes" id="UP000275385">
    <property type="component" value="Unassembled WGS sequence"/>
</dbReference>
<feature type="compositionally biased region" description="Low complexity" evidence="5">
    <location>
        <begin position="105"/>
        <end position="115"/>
    </location>
</feature>
<feature type="region of interest" description="Disordered" evidence="5">
    <location>
        <begin position="1"/>
        <end position="33"/>
    </location>
</feature>
<dbReference type="Gene3D" id="4.10.240.10">
    <property type="entry name" value="Zn(2)-C6 fungal-type DNA-binding domain"/>
    <property type="match status" value="1"/>
</dbReference>
<dbReference type="SUPFAM" id="SSF57701">
    <property type="entry name" value="Zn2/Cys6 DNA-binding domain"/>
    <property type="match status" value="1"/>
</dbReference>
<name>A0A420XWP0_9PEZI</name>
<evidence type="ECO:0000256" key="2">
    <source>
        <dbReference type="ARBA" id="ARBA00023125"/>
    </source>
</evidence>
<dbReference type="GO" id="GO:0000981">
    <property type="term" value="F:DNA-binding transcription factor activity, RNA polymerase II-specific"/>
    <property type="evidence" value="ECO:0007669"/>
    <property type="project" value="InterPro"/>
</dbReference>
<feature type="region of interest" description="Disordered" evidence="5">
    <location>
        <begin position="274"/>
        <end position="299"/>
    </location>
</feature>
<keyword evidence="3" id="KW-0804">Transcription</keyword>
<evidence type="ECO:0000256" key="4">
    <source>
        <dbReference type="ARBA" id="ARBA00023242"/>
    </source>
</evidence>
<dbReference type="CDD" id="cd00067">
    <property type="entry name" value="GAL4"/>
    <property type="match status" value="1"/>
</dbReference>
<evidence type="ECO:0000313" key="8">
    <source>
        <dbReference type="Proteomes" id="UP000275385"/>
    </source>
</evidence>
<feature type="region of interest" description="Disordered" evidence="5">
    <location>
        <begin position="615"/>
        <end position="648"/>
    </location>
</feature>
<keyword evidence="1" id="KW-0805">Transcription regulation</keyword>
<evidence type="ECO:0000259" key="6">
    <source>
        <dbReference type="PROSITE" id="PS50048"/>
    </source>
</evidence>
<dbReference type="InterPro" id="IPR036864">
    <property type="entry name" value="Zn2-C6_fun-type_DNA-bd_sf"/>
</dbReference>
<dbReference type="InterPro" id="IPR001138">
    <property type="entry name" value="Zn2Cys6_DnaBD"/>
</dbReference>
<comment type="caution">
    <text evidence="7">The sequence shown here is derived from an EMBL/GenBank/DDBJ whole genome shotgun (WGS) entry which is preliminary data.</text>
</comment>
<dbReference type="GO" id="GO:0008270">
    <property type="term" value="F:zinc ion binding"/>
    <property type="evidence" value="ECO:0007669"/>
    <property type="project" value="InterPro"/>
</dbReference>
<dbReference type="AlphaFoldDB" id="A0A420XWP0"/>
<dbReference type="Pfam" id="PF11951">
    <property type="entry name" value="Fungal_trans_2"/>
    <property type="match status" value="2"/>
</dbReference>
<feature type="compositionally biased region" description="Low complexity" evidence="5">
    <location>
        <begin position="156"/>
        <end position="170"/>
    </location>
</feature>
<dbReference type="PANTHER" id="PTHR31069">
    <property type="entry name" value="OLEATE-ACTIVATED TRANSCRIPTION FACTOR 1-RELATED"/>
    <property type="match status" value="1"/>
</dbReference>
<dbReference type="PROSITE" id="PS50048">
    <property type="entry name" value="ZN2_CY6_FUNGAL_2"/>
    <property type="match status" value="1"/>
</dbReference>
<evidence type="ECO:0000313" key="7">
    <source>
        <dbReference type="EMBL" id="RKU40075.1"/>
    </source>
</evidence>
<keyword evidence="2" id="KW-0238">DNA-binding</keyword>
<feature type="region of interest" description="Disordered" evidence="5">
    <location>
        <begin position="137"/>
        <end position="184"/>
    </location>
</feature>
<dbReference type="GO" id="GO:0003677">
    <property type="term" value="F:DNA binding"/>
    <property type="evidence" value="ECO:0007669"/>
    <property type="project" value="UniProtKB-KW"/>
</dbReference>
<evidence type="ECO:0000256" key="3">
    <source>
        <dbReference type="ARBA" id="ARBA00023163"/>
    </source>
</evidence>